<protein>
    <submittedName>
        <fullName evidence="3">Helix-hairpin-helix domain-containing protein</fullName>
    </submittedName>
</protein>
<dbReference type="Pfam" id="PF14520">
    <property type="entry name" value="HHH_5"/>
    <property type="match status" value="1"/>
</dbReference>
<accession>A0ABD5WIU4</accession>
<feature type="compositionally biased region" description="Low complexity" evidence="1">
    <location>
        <begin position="139"/>
        <end position="149"/>
    </location>
</feature>
<evidence type="ECO:0000259" key="2">
    <source>
        <dbReference type="Pfam" id="PF24158"/>
    </source>
</evidence>
<dbReference type="Proteomes" id="UP001596407">
    <property type="component" value="Unassembled WGS sequence"/>
</dbReference>
<keyword evidence="4" id="KW-1185">Reference proteome</keyword>
<gene>
    <name evidence="3" type="ORF">ACFQJ6_10250</name>
</gene>
<organism evidence="3 4">
    <name type="scientific">Halorussus caseinilyticus</name>
    <dbReference type="NCBI Taxonomy" id="3034025"/>
    <lineage>
        <taxon>Archaea</taxon>
        <taxon>Methanobacteriati</taxon>
        <taxon>Methanobacteriota</taxon>
        <taxon>Stenosarchaea group</taxon>
        <taxon>Halobacteria</taxon>
        <taxon>Halobacteriales</taxon>
        <taxon>Haladaptataceae</taxon>
        <taxon>Halorussus</taxon>
    </lineage>
</organism>
<comment type="caution">
    <text evidence="3">The sequence shown here is derived from an EMBL/GenBank/DDBJ whole genome shotgun (WGS) entry which is preliminary data.</text>
</comment>
<feature type="domain" description="DUF7409" evidence="2">
    <location>
        <begin position="31"/>
        <end position="77"/>
    </location>
</feature>
<dbReference type="InterPro" id="IPR055832">
    <property type="entry name" value="DUF7409"/>
</dbReference>
<sequence>MSRKQTGDALVSQNDASDDESPDGVAELTDIHFVGPATAEVLADADFDATGIADKSVSYEMLIDAGVNPGVATRLRKIHSLHWSFGGSDEDDDSLEQRSEKIRGLQDDEREWVAASSGDWESSEPETTQTTSGDWTPTGEATADGSGAAEEAEAAWRERSKPDPVTDVPGVDEEIAEILANGGVTSVRSLATADPEHVADSLGLDTERVSQWRDDARDLA</sequence>
<feature type="compositionally biased region" description="Basic and acidic residues" evidence="1">
    <location>
        <begin position="95"/>
        <end position="107"/>
    </location>
</feature>
<dbReference type="InterPro" id="IPR010995">
    <property type="entry name" value="DNA_repair_Rad51/TF_NusA_a-hlx"/>
</dbReference>
<evidence type="ECO:0000313" key="3">
    <source>
        <dbReference type="EMBL" id="MFC7080437.1"/>
    </source>
</evidence>
<dbReference type="GeneID" id="79302924"/>
<feature type="region of interest" description="Disordered" evidence="1">
    <location>
        <begin position="85"/>
        <end position="169"/>
    </location>
</feature>
<dbReference type="EMBL" id="JBHSZH010000005">
    <property type="protein sequence ID" value="MFC7080437.1"/>
    <property type="molecule type" value="Genomic_DNA"/>
</dbReference>
<dbReference type="Gene3D" id="1.10.150.20">
    <property type="entry name" value="5' to 3' exonuclease, C-terminal subdomain"/>
    <property type="match status" value="1"/>
</dbReference>
<proteinExistence type="predicted"/>
<evidence type="ECO:0000256" key="1">
    <source>
        <dbReference type="SAM" id="MobiDB-lite"/>
    </source>
</evidence>
<dbReference type="SUPFAM" id="SSF47794">
    <property type="entry name" value="Rad51 N-terminal domain-like"/>
    <property type="match status" value="1"/>
</dbReference>
<feature type="region of interest" description="Disordered" evidence="1">
    <location>
        <begin position="1"/>
        <end position="26"/>
    </location>
</feature>
<reference evidence="3 4" key="1">
    <citation type="journal article" date="2019" name="Int. J. Syst. Evol. Microbiol.">
        <title>The Global Catalogue of Microorganisms (GCM) 10K type strain sequencing project: providing services to taxonomists for standard genome sequencing and annotation.</title>
        <authorList>
            <consortium name="The Broad Institute Genomics Platform"/>
            <consortium name="The Broad Institute Genome Sequencing Center for Infectious Disease"/>
            <person name="Wu L."/>
            <person name="Ma J."/>
        </authorList>
    </citation>
    <scope>NUCLEOTIDE SEQUENCE [LARGE SCALE GENOMIC DNA]</scope>
    <source>
        <strain evidence="3 4">DT72</strain>
    </source>
</reference>
<feature type="compositionally biased region" description="Basic and acidic residues" evidence="1">
    <location>
        <begin position="154"/>
        <end position="164"/>
    </location>
</feature>
<dbReference type="RefSeq" id="WP_276281705.1">
    <property type="nucleotide sequence ID" value="NZ_CP119809.1"/>
</dbReference>
<evidence type="ECO:0000313" key="4">
    <source>
        <dbReference type="Proteomes" id="UP001596407"/>
    </source>
</evidence>
<dbReference type="Pfam" id="PF24158">
    <property type="entry name" value="DUF7409"/>
    <property type="match status" value="1"/>
</dbReference>
<name>A0ABD5WIU4_9EURY</name>
<dbReference type="AlphaFoldDB" id="A0ABD5WIU4"/>